<sequence>MNLTNFVEIFTIESKLESICPYYDDMNALFGERQNFRPSYTNGNTKASDDTQPRKDYDPDDPDNDEYWADNDAHDPSHNATQATGRLSDTKIRATDGSCSVQGKRLWTGNGHDAPPAKKVTAANGQRNGSSADSSQPPRHFPATEKRLTPRKDFSSIYMDVQSQLNSLEREKFEYQKENDRLTQSSAAIRELQTAKASMISKLVESGVVDVDKIRELVAIAFPDE</sequence>
<feature type="region of interest" description="Disordered" evidence="2">
    <location>
        <begin position="35"/>
        <end position="144"/>
    </location>
</feature>
<evidence type="ECO:0000256" key="1">
    <source>
        <dbReference type="SAM" id="Coils"/>
    </source>
</evidence>
<organism evidence="3 4">
    <name type="scientific">Aphanomyces invadans</name>
    <dbReference type="NCBI Taxonomy" id="157072"/>
    <lineage>
        <taxon>Eukaryota</taxon>
        <taxon>Sar</taxon>
        <taxon>Stramenopiles</taxon>
        <taxon>Oomycota</taxon>
        <taxon>Saprolegniomycetes</taxon>
        <taxon>Saprolegniales</taxon>
        <taxon>Verrucalvaceae</taxon>
        <taxon>Aphanomyces</taxon>
    </lineage>
</organism>
<dbReference type="AlphaFoldDB" id="A0A3R7CT75"/>
<feature type="coiled-coil region" evidence="1">
    <location>
        <begin position="158"/>
        <end position="185"/>
    </location>
</feature>
<feature type="compositionally biased region" description="Polar residues" evidence="2">
    <location>
        <begin position="123"/>
        <end position="137"/>
    </location>
</feature>
<evidence type="ECO:0000313" key="4">
    <source>
        <dbReference type="Proteomes" id="UP000285060"/>
    </source>
</evidence>
<evidence type="ECO:0000313" key="3">
    <source>
        <dbReference type="EMBL" id="RHY19905.1"/>
    </source>
</evidence>
<keyword evidence="1" id="KW-0175">Coiled coil</keyword>
<feature type="compositionally biased region" description="Polar residues" evidence="2">
    <location>
        <begin position="78"/>
        <end position="87"/>
    </location>
</feature>
<comment type="caution">
    <text evidence="3">The sequence shown here is derived from an EMBL/GenBank/DDBJ whole genome shotgun (WGS) entry which is preliminary data.</text>
</comment>
<dbReference type="EMBL" id="QUSY01002786">
    <property type="protein sequence ID" value="RHY19905.1"/>
    <property type="molecule type" value="Genomic_DNA"/>
</dbReference>
<accession>A0A3R7CT75</accession>
<feature type="compositionally biased region" description="Basic and acidic residues" evidence="2">
    <location>
        <begin position="47"/>
        <end position="57"/>
    </location>
</feature>
<name>A0A3R7CT75_9STRA</name>
<protein>
    <submittedName>
        <fullName evidence="3">Uncharacterized protein</fullName>
    </submittedName>
</protein>
<dbReference type="VEuPathDB" id="FungiDB:H310_00844"/>
<gene>
    <name evidence="3" type="ORF">DYB32_010147</name>
</gene>
<feature type="compositionally biased region" description="Polar residues" evidence="2">
    <location>
        <begin position="36"/>
        <end position="46"/>
    </location>
</feature>
<keyword evidence="4" id="KW-1185">Reference proteome</keyword>
<dbReference type="Proteomes" id="UP000285060">
    <property type="component" value="Unassembled WGS sequence"/>
</dbReference>
<evidence type="ECO:0000256" key="2">
    <source>
        <dbReference type="SAM" id="MobiDB-lite"/>
    </source>
</evidence>
<reference evidence="3 4" key="1">
    <citation type="submission" date="2018-08" db="EMBL/GenBank/DDBJ databases">
        <title>Aphanomyces genome sequencing and annotation.</title>
        <authorList>
            <person name="Minardi D."/>
            <person name="Oidtmann B."/>
            <person name="Van Der Giezen M."/>
            <person name="Studholme D.J."/>
        </authorList>
    </citation>
    <scope>NUCLEOTIDE SEQUENCE [LARGE SCALE GENOMIC DNA]</scope>
    <source>
        <strain evidence="3 4">NJM0002</strain>
    </source>
</reference>
<proteinExistence type="predicted"/>
<feature type="compositionally biased region" description="Acidic residues" evidence="2">
    <location>
        <begin position="58"/>
        <end position="69"/>
    </location>
</feature>